<keyword evidence="3" id="KW-0812">Transmembrane</keyword>
<keyword evidence="5" id="KW-0472">Membrane</keyword>
<dbReference type="AlphaFoldDB" id="A0A223MGP6"/>
<evidence type="ECO:0000256" key="4">
    <source>
        <dbReference type="ARBA" id="ARBA00022989"/>
    </source>
</evidence>
<dbReference type="GO" id="GO:0016787">
    <property type="term" value="F:hydrolase activity"/>
    <property type="evidence" value="ECO:0007669"/>
    <property type="project" value="UniProtKB-KW"/>
</dbReference>
<dbReference type="GO" id="GO:0005886">
    <property type="term" value="C:plasma membrane"/>
    <property type="evidence" value="ECO:0007669"/>
    <property type="project" value="UniProtKB-SubCell"/>
</dbReference>
<gene>
    <name evidence="6" type="primary">lrgA1</name>
    <name evidence="6" type="ORF">NCTC10976_00807</name>
</gene>
<comment type="subcellular location">
    <subcellularLocation>
        <location evidence="1">Cell membrane</location>
        <topology evidence="1">Multi-pass membrane protein</topology>
    </subcellularLocation>
</comment>
<proteinExistence type="predicted"/>
<dbReference type="OrthoDB" id="385012at2"/>
<evidence type="ECO:0000256" key="2">
    <source>
        <dbReference type="ARBA" id="ARBA00022475"/>
    </source>
</evidence>
<dbReference type="OMA" id="MSVMFIP"/>
<keyword evidence="4" id="KW-1133">Transmembrane helix</keyword>
<keyword evidence="2" id="KW-1003">Cell membrane</keyword>
<dbReference type="PANTHER" id="PTHR33931">
    <property type="entry name" value="HOLIN-LIKE PROTEIN CIDA-RELATED"/>
    <property type="match status" value="1"/>
</dbReference>
<evidence type="ECO:0000313" key="6">
    <source>
        <dbReference type="EMBL" id="VEJ16712.1"/>
    </source>
</evidence>
<keyword evidence="6" id="KW-0378">Hydrolase</keyword>
<dbReference type="GeneID" id="48598940"/>
<evidence type="ECO:0000256" key="1">
    <source>
        <dbReference type="ARBA" id="ARBA00004651"/>
    </source>
</evidence>
<organism evidence="6 7">
    <name type="scientific">Actinobacillus pleuropneumoniae</name>
    <name type="common">Haemophilus pleuropneumoniae</name>
    <dbReference type="NCBI Taxonomy" id="715"/>
    <lineage>
        <taxon>Bacteria</taxon>
        <taxon>Pseudomonadati</taxon>
        <taxon>Pseudomonadota</taxon>
        <taxon>Gammaproteobacteria</taxon>
        <taxon>Pasteurellales</taxon>
        <taxon>Pasteurellaceae</taxon>
        <taxon>Actinobacillus</taxon>
    </lineage>
</organism>
<protein>
    <submittedName>
        <fullName evidence="6">Putative effector of murein hydrolase LrgA</fullName>
    </submittedName>
</protein>
<dbReference type="EMBL" id="LR134515">
    <property type="protein sequence ID" value="VEJ16712.1"/>
    <property type="molecule type" value="Genomic_DNA"/>
</dbReference>
<evidence type="ECO:0000256" key="3">
    <source>
        <dbReference type="ARBA" id="ARBA00022692"/>
    </source>
</evidence>
<dbReference type="Pfam" id="PF03788">
    <property type="entry name" value="LrgA"/>
    <property type="match status" value="1"/>
</dbReference>
<accession>A0A223MGP6</accession>
<sequence length="123" mass="13793">MQKNIIGFALSLAILWAMLYLGKGLNTLIPIGIPDSIWGLLVLFVTLITGLIKLEWVLPTGRFLNRYMPLVFLPICVGMIEYGEILVRYFSSLIISNILSTIITIVVVGWAAQRLFKHSGEEQ</sequence>
<evidence type="ECO:0000313" key="7">
    <source>
        <dbReference type="Proteomes" id="UP000275510"/>
    </source>
</evidence>
<dbReference type="PANTHER" id="PTHR33931:SF5">
    <property type="entry name" value="UPF0299 MEMBRANE PROTEIN YOHJ"/>
    <property type="match status" value="1"/>
</dbReference>
<reference evidence="6 7" key="1">
    <citation type="submission" date="2018-12" db="EMBL/GenBank/DDBJ databases">
        <authorList>
            <consortium name="Pathogen Informatics"/>
        </authorList>
    </citation>
    <scope>NUCLEOTIDE SEQUENCE [LARGE SCALE GENOMIC DNA]</scope>
    <source>
        <strain evidence="6 7">NCTC10976</strain>
    </source>
</reference>
<dbReference type="Proteomes" id="UP000275510">
    <property type="component" value="Chromosome"/>
</dbReference>
<dbReference type="RefSeq" id="WP_005597186.1">
    <property type="nucleotide sequence ID" value="NZ_CBDBSU010000040.1"/>
</dbReference>
<name>A0A223MGP6_ACTPL</name>
<dbReference type="InterPro" id="IPR005538">
    <property type="entry name" value="LrgA/CidA"/>
</dbReference>
<evidence type="ECO:0000256" key="5">
    <source>
        <dbReference type="ARBA" id="ARBA00023136"/>
    </source>
</evidence>